<feature type="domain" description="DUF6533" evidence="2">
    <location>
        <begin position="4"/>
        <end position="34"/>
    </location>
</feature>
<dbReference type="AlphaFoldDB" id="A0A9P6E988"/>
<feature type="transmembrane region" description="Helical" evidence="1">
    <location>
        <begin position="94"/>
        <end position="114"/>
    </location>
</feature>
<dbReference type="Proteomes" id="UP000807306">
    <property type="component" value="Unassembled WGS sequence"/>
</dbReference>
<keyword evidence="1" id="KW-0812">Transmembrane</keyword>
<accession>A0A9P6E988</accession>
<comment type="caution">
    <text evidence="3">The sequence shown here is derived from an EMBL/GenBank/DDBJ whole genome shotgun (WGS) entry which is preliminary data.</text>
</comment>
<evidence type="ECO:0000313" key="3">
    <source>
        <dbReference type="EMBL" id="KAF9524805.1"/>
    </source>
</evidence>
<feature type="transmembrane region" description="Helical" evidence="1">
    <location>
        <begin position="144"/>
        <end position="169"/>
    </location>
</feature>
<feature type="transmembrane region" description="Helical" evidence="1">
    <location>
        <begin position="59"/>
        <end position="82"/>
    </location>
</feature>
<feature type="transmembrane region" description="Helical" evidence="1">
    <location>
        <begin position="190"/>
        <end position="208"/>
    </location>
</feature>
<reference evidence="3" key="1">
    <citation type="submission" date="2020-11" db="EMBL/GenBank/DDBJ databases">
        <authorList>
            <consortium name="DOE Joint Genome Institute"/>
            <person name="Ahrendt S."/>
            <person name="Riley R."/>
            <person name="Andreopoulos W."/>
            <person name="Labutti K."/>
            <person name="Pangilinan J."/>
            <person name="Ruiz-Duenas F.J."/>
            <person name="Barrasa J.M."/>
            <person name="Sanchez-Garcia M."/>
            <person name="Camarero S."/>
            <person name="Miyauchi S."/>
            <person name="Serrano A."/>
            <person name="Linde D."/>
            <person name="Babiker R."/>
            <person name="Drula E."/>
            <person name="Ayuso-Fernandez I."/>
            <person name="Pacheco R."/>
            <person name="Padilla G."/>
            <person name="Ferreira P."/>
            <person name="Barriuso J."/>
            <person name="Kellner H."/>
            <person name="Castanera R."/>
            <person name="Alfaro M."/>
            <person name="Ramirez L."/>
            <person name="Pisabarro A.G."/>
            <person name="Kuo A."/>
            <person name="Tritt A."/>
            <person name="Lipzen A."/>
            <person name="He G."/>
            <person name="Yan M."/>
            <person name="Ng V."/>
            <person name="Cullen D."/>
            <person name="Martin F."/>
            <person name="Rosso M.-N."/>
            <person name="Henrissat B."/>
            <person name="Hibbett D."/>
            <person name="Martinez A.T."/>
            <person name="Grigoriev I.V."/>
        </authorList>
    </citation>
    <scope>NUCLEOTIDE SEQUENCE</scope>
    <source>
        <strain evidence="3">CBS 506.95</strain>
    </source>
</reference>
<proteinExistence type="predicted"/>
<gene>
    <name evidence="3" type="ORF">CPB83DRAFT_596388</name>
</gene>
<dbReference type="InterPro" id="IPR045340">
    <property type="entry name" value="DUF6533"/>
</dbReference>
<evidence type="ECO:0000259" key="2">
    <source>
        <dbReference type="Pfam" id="PF20151"/>
    </source>
</evidence>
<dbReference type="EMBL" id="MU157893">
    <property type="protein sequence ID" value="KAF9524805.1"/>
    <property type="molecule type" value="Genomic_DNA"/>
</dbReference>
<keyword evidence="4" id="KW-1185">Reference proteome</keyword>
<feature type="transmembrane region" description="Helical" evidence="1">
    <location>
        <begin position="21"/>
        <end position="39"/>
    </location>
</feature>
<sequence>MTIVSDFKDEIKYIWPQRRSIGKFLFLWIRYYTICLLLFDAVQIHVFARPGVPNDNLCVMIAPVARVLGAISLWSVEVIMQLRIYALFNRSRKIAGVNLLVFLGSIAAFLWILVMNAKRRRQMIVFAAHLPLPGCPVVNGGTEWALWIAPMVYEFILFTMVIYKALVSISASIRLNQRITLTKVLIQENVWYFFSVGFVLLFNNLMVINPLVRTGSLSCGYWHRNMQDATPPAKIQRA</sequence>
<dbReference type="OrthoDB" id="3258294at2759"/>
<name>A0A9P6E988_9AGAR</name>
<protein>
    <recommendedName>
        <fullName evidence="2">DUF6533 domain-containing protein</fullName>
    </recommendedName>
</protein>
<keyword evidence="1" id="KW-0472">Membrane</keyword>
<evidence type="ECO:0000256" key="1">
    <source>
        <dbReference type="SAM" id="Phobius"/>
    </source>
</evidence>
<keyword evidence="1" id="KW-1133">Transmembrane helix</keyword>
<dbReference type="Pfam" id="PF20151">
    <property type="entry name" value="DUF6533"/>
    <property type="match status" value="1"/>
</dbReference>
<organism evidence="3 4">
    <name type="scientific">Crepidotus variabilis</name>
    <dbReference type="NCBI Taxonomy" id="179855"/>
    <lineage>
        <taxon>Eukaryota</taxon>
        <taxon>Fungi</taxon>
        <taxon>Dikarya</taxon>
        <taxon>Basidiomycota</taxon>
        <taxon>Agaricomycotina</taxon>
        <taxon>Agaricomycetes</taxon>
        <taxon>Agaricomycetidae</taxon>
        <taxon>Agaricales</taxon>
        <taxon>Agaricineae</taxon>
        <taxon>Crepidotaceae</taxon>
        <taxon>Crepidotus</taxon>
    </lineage>
</organism>
<evidence type="ECO:0000313" key="4">
    <source>
        <dbReference type="Proteomes" id="UP000807306"/>
    </source>
</evidence>